<proteinExistence type="predicted"/>
<dbReference type="AlphaFoldDB" id="A0A0A9GE29"/>
<reference evidence="1" key="1">
    <citation type="submission" date="2014-09" db="EMBL/GenBank/DDBJ databases">
        <authorList>
            <person name="Magalhaes I.L.F."/>
            <person name="Oliveira U."/>
            <person name="Santos F.R."/>
            <person name="Vidigal T.H.D.A."/>
            <person name="Brescovit A.D."/>
            <person name="Santos A.J."/>
        </authorList>
    </citation>
    <scope>NUCLEOTIDE SEQUENCE</scope>
    <source>
        <tissue evidence="1">Shoot tissue taken approximately 20 cm above the soil surface</tissue>
    </source>
</reference>
<name>A0A0A9GE29_ARUDO</name>
<protein>
    <submittedName>
        <fullName evidence="1">Uncharacterized protein</fullName>
    </submittedName>
</protein>
<dbReference type="EMBL" id="GBRH01176227">
    <property type="protein sequence ID" value="JAE21669.1"/>
    <property type="molecule type" value="Transcribed_RNA"/>
</dbReference>
<sequence length="47" mass="5206">MRQHIVHHLLLAGSGAAPEQEISRLVGPSLRLCRESVQIKKESCPET</sequence>
<accession>A0A0A9GE29</accession>
<reference evidence="1" key="2">
    <citation type="journal article" date="2015" name="Data Brief">
        <title>Shoot transcriptome of the giant reed, Arundo donax.</title>
        <authorList>
            <person name="Barrero R.A."/>
            <person name="Guerrero F.D."/>
            <person name="Moolhuijzen P."/>
            <person name="Goolsby J.A."/>
            <person name="Tidwell J."/>
            <person name="Bellgard S.E."/>
            <person name="Bellgard M.I."/>
        </authorList>
    </citation>
    <scope>NUCLEOTIDE SEQUENCE</scope>
    <source>
        <tissue evidence="1">Shoot tissue taken approximately 20 cm above the soil surface</tissue>
    </source>
</reference>
<organism evidence="1">
    <name type="scientific">Arundo donax</name>
    <name type="common">Giant reed</name>
    <name type="synonym">Donax arundinaceus</name>
    <dbReference type="NCBI Taxonomy" id="35708"/>
    <lineage>
        <taxon>Eukaryota</taxon>
        <taxon>Viridiplantae</taxon>
        <taxon>Streptophyta</taxon>
        <taxon>Embryophyta</taxon>
        <taxon>Tracheophyta</taxon>
        <taxon>Spermatophyta</taxon>
        <taxon>Magnoliopsida</taxon>
        <taxon>Liliopsida</taxon>
        <taxon>Poales</taxon>
        <taxon>Poaceae</taxon>
        <taxon>PACMAD clade</taxon>
        <taxon>Arundinoideae</taxon>
        <taxon>Arundineae</taxon>
        <taxon>Arundo</taxon>
    </lineage>
</organism>
<evidence type="ECO:0000313" key="1">
    <source>
        <dbReference type="EMBL" id="JAE21669.1"/>
    </source>
</evidence>